<keyword evidence="1" id="KW-0560">Oxidoreductase</keyword>
<comment type="similarity">
    <text evidence="1">Belongs to the iron/ascorbate-dependent oxidoreductase family.</text>
</comment>
<dbReference type="EMBL" id="BRYB01000580">
    <property type="protein sequence ID" value="GMI33263.1"/>
    <property type="molecule type" value="Genomic_DNA"/>
</dbReference>
<feature type="region of interest" description="Disordered" evidence="2">
    <location>
        <begin position="84"/>
        <end position="115"/>
    </location>
</feature>
<keyword evidence="5" id="KW-1185">Reference proteome</keyword>
<proteinExistence type="inferred from homology"/>
<keyword evidence="1" id="KW-0408">Iron</keyword>
<protein>
    <recommendedName>
        <fullName evidence="3">Fe2OG dioxygenase domain-containing protein</fullName>
    </recommendedName>
</protein>
<dbReference type="PROSITE" id="PS51471">
    <property type="entry name" value="FE2OG_OXY"/>
    <property type="match status" value="1"/>
</dbReference>
<evidence type="ECO:0000259" key="3">
    <source>
        <dbReference type="PROSITE" id="PS51471"/>
    </source>
</evidence>
<dbReference type="Proteomes" id="UP001165060">
    <property type="component" value="Unassembled WGS sequence"/>
</dbReference>
<evidence type="ECO:0000313" key="5">
    <source>
        <dbReference type="Proteomes" id="UP001165060"/>
    </source>
</evidence>
<feature type="compositionally biased region" description="Low complexity" evidence="2">
    <location>
        <begin position="138"/>
        <end position="153"/>
    </location>
</feature>
<organism evidence="4 5">
    <name type="scientific">Tetraparma gracilis</name>
    <dbReference type="NCBI Taxonomy" id="2962635"/>
    <lineage>
        <taxon>Eukaryota</taxon>
        <taxon>Sar</taxon>
        <taxon>Stramenopiles</taxon>
        <taxon>Ochrophyta</taxon>
        <taxon>Bolidophyceae</taxon>
        <taxon>Parmales</taxon>
        <taxon>Triparmaceae</taxon>
        <taxon>Tetraparma</taxon>
    </lineage>
</organism>
<sequence>LFFQTISKTFEPADTEDMIEAMQSWRLSQGDPEGANEVASCIVRGCAKSGTTTQIMPLSNQFLSFLSSPAAQQSFLSAVNSTASSLSLPPPTSAPPPPLRPAPSARPPAPPSDLDDAASRVLEYVCATGHLPEDDDTTSSSAPSSSTPTSSSARPLFTLTDSFFPNPIFETLKSSVLAHPNLLHSGSSSLGAGFTQTKGFIFRFSKSGVPQLRSHPHAACLLPFFDAARAPTSNAFVLNVLCCTPTPDKGHAVGWHKDATLALREGADVAGIPFRLASSVSVLYLSLPPDVVGGELELKHPEEQPEAGSPSRVQPKENRLAVFRGDAEHAVRNFDGSSNRVSLVLEQYDVPIGEVGWLKTFECVGQDEYMKLRL</sequence>
<dbReference type="Gene3D" id="2.60.120.620">
    <property type="entry name" value="q2cbj1_9rhob like domain"/>
    <property type="match status" value="1"/>
</dbReference>
<feature type="region of interest" description="Disordered" evidence="2">
    <location>
        <begin position="130"/>
        <end position="153"/>
    </location>
</feature>
<feature type="non-terminal residue" evidence="4">
    <location>
        <position position="1"/>
    </location>
</feature>
<keyword evidence="1" id="KW-0479">Metal-binding</keyword>
<name>A0ABQ6MUY5_9STRA</name>
<comment type="caution">
    <text evidence="4">The sequence shown here is derived from an EMBL/GenBank/DDBJ whole genome shotgun (WGS) entry which is preliminary data.</text>
</comment>
<gene>
    <name evidence="4" type="ORF">TeGR_g12176</name>
</gene>
<accession>A0ABQ6MUY5</accession>
<dbReference type="InterPro" id="IPR005123">
    <property type="entry name" value="Oxoglu/Fe-dep_dioxygenase_dom"/>
</dbReference>
<reference evidence="4 5" key="1">
    <citation type="journal article" date="2023" name="Commun. Biol.">
        <title>Genome analysis of Parmales, the sister group of diatoms, reveals the evolutionary specialization of diatoms from phago-mixotrophs to photoautotrophs.</title>
        <authorList>
            <person name="Ban H."/>
            <person name="Sato S."/>
            <person name="Yoshikawa S."/>
            <person name="Yamada K."/>
            <person name="Nakamura Y."/>
            <person name="Ichinomiya M."/>
            <person name="Sato N."/>
            <person name="Blanc-Mathieu R."/>
            <person name="Endo H."/>
            <person name="Kuwata A."/>
            <person name="Ogata H."/>
        </authorList>
    </citation>
    <scope>NUCLEOTIDE SEQUENCE [LARGE SCALE GENOMIC DNA]</scope>
</reference>
<evidence type="ECO:0000313" key="4">
    <source>
        <dbReference type="EMBL" id="GMI33263.1"/>
    </source>
</evidence>
<feature type="domain" description="Fe2OG dioxygenase" evidence="3">
    <location>
        <begin position="233"/>
        <end position="349"/>
    </location>
</feature>
<evidence type="ECO:0000256" key="2">
    <source>
        <dbReference type="SAM" id="MobiDB-lite"/>
    </source>
</evidence>
<evidence type="ECO:0000256" key="1">
    <source>
        <dbReference type="RuleBase" id="RU003682"/>
    </source>
</evidence>
<feature type="compositionally biased region" description="Pro residues" evidence="2">
    <location>
        <begin position="88"/>
        <end position="111"/>
    </location>
</feature>